<feature type="domain" description="HTH hxlR-type" evidence="5">
    <location>
        <begin position="11"/>
        <end position="106"/>
    </location>
</feature>
<evidence type="ECO:0000256" key="2">
    <source>
        <dbReference type="ARBA" id="ARBA00023125"/>
    </source>
</evidence>
<dbReference type="PANTHER" id="PTHR33204">
    <property type="entry name" value="TRANSCRIPTIONAL REGULATOR, MARR FAMILY"/>
    <property type="match status" value="1"/>
</dbReference>
<dbReference type="Proteomes" id="UP001166571">
    <property type="component" value="Unassembled WGS sequence"/>
</dbReference>
<dbReference type="RefSeq" id="WP_201928815.1">
    <property type="nucleotide sequence ID" value="NZ_JAERPO010000003.1"/>
</dbReference>
<dbReference type="PROSITE" id="PS51118">
    <property type="entry name" value="HTH_HXLR"/>
    <property type="match status" value="1"/>
</dbReference>
<comment type="caution">
    <text evidence="6">The sequence shown here is derived from an EMBL/GenBank/DDBJ whole genome shotgun (WGS) entry which is preliminary data.</text>
</comment>
<name>A0ABS7MBW5_9SPHN</name>
<proteinExistence type="predicted"/>
<dbReference type="InterPro" id="IPR002577">
    <property type="entry name" value="HTH_HxlR"/>
</dbReference>
<keyword evidence="3" id="KW-0804">Transcription</keyword>
<gene>
    <name evidence="6" type="ORF">K5P26_00255</name>
</gene>
<evidence type="ECO:0000259" key="5">
    <source>
        <dbReference type="PROSITE" id="PS51118"/>
    </source>
</evidence>
<dbReference type="Pfam" id="PF01638">
    <property type="entry name" value="HxlR"/>
    <property type="match status" value="1"/>
</dbReference>
<dbReference type="InterPro" id="IPR011991">
    <property type="entry name" value="ArsR-like_HTH"/>
</dbReference>
<keyword evidence="2" id="KW-0238">DNA-binding</keyword>
<dbReference type="EMBL" id="JAILXK010000001">
    <property type="protein sequence ID" value="MBY4635566.1"/>
    <property type="molecule type" value="Genomic_DNA"/>
</dbReference>
<dbReference type="Gene3D" id="1.10.10.10">
    <property type="entry name" value="Winged helix-like DNA-binding domain superfamily/Winged helix DNA-binding domain"/>
    <property type="match status" value="1"/>
</dbReference>
<sequence>MKEYVASRSPCPIGRASRLLGDRWVLLILREAFVGRDRFEDFVERLGISRAALTSRLGWMIEAGVIERVPPEGRRARYRLTPAGEALRPTYEAIRAWGDEWLPRAGDGGGGGQSLTSSSSRT</sequence>
<evidence type="ECO:0000256" key="3">
    <source>
        <dbReference type="ARBA" id="ARBA00023163"/>
    </source>
</evidence>
<dbReference type="CDD" id="cd00090">
    <property type="entry name" value="HTH_ARSR"/>
    <property type="match status" value="1"/>
</dbReference>
<evidence type="ECO:0000256" key="4">
    <source>
        <dbReference type="SAM" id="MobiDB-lite"/>
    </source>
</evidence>
<keyword evidence="7" id="KW-1185">Reference proteome</keyword>
<organism evidence="6 7">
    <name type="scientific">Sphingopyxis jiangsuensis</name>
    <dbReference type="NCBI Taxonomy" id="2871171"/>
    <lineage>
        <taxon>Bacteria</taxon>
        <taxon>Pseudomonadati</taxon>
        <taxon>Pseudomonadota</taxon>
        <taxon>Alphaproteobacteria</taxon>
        <taxon>Sphingomonadales</taxon>
        <taxon>Sphingomonadaceae</taxon>
        <taxon>Sphingopyxis</taxon>
    </lineage>
</organism>
<dbReference type="SUPFAM" id="SSF46785">
    <property type="entry name" value="Winged helix' DNA-binding domain"/>
    <property type="match status" value="1"/>
</dbReference>
<evidence type="ECO:0000313" key="6">
    <source>
        <dbReference type="EMBL" id="MBY4635566.1"/>
    </source>
</evidence>
<feature type="region of interest" description="Disordered" evidence="4">
    <location>
        <begin position="103"/>
        <end position="122"/>
    </location>
</feature>
<keyword evidence="1" id="KW-0805">Transcription regulation</keyword>
<evidence type="ECO:0000313" key="7">
    <source>
        <dbReference type="Proteomes" id="UP001166571"/>
    </source>
</evidence>
<accession>A0ABS7MBW5</accession>
<dbReference type="PANTHER" id="PTHR33204:SF18">
    <property type="entry name" value="TRANSCRIPTIONAL REGULATORY PROTEIN"/>
    <property type="match status" value="1"/>
</dbReference>
<reference evidence="6" key="1">
    <citation type="submission" date="2021-08" db="EMBL/GenBank/DDBJ databases">
        <title>Sphingopyxis panaciterrulae sp. nov., isolated from the surface water of the Yellow Sea.</title>
        <authorList>
            <person name="Gao Z."/>
            <person name="Zhang D."/>
            <person name="Zhang A."/>
        </authorList>
    </citation>
    <scope>NUCLEOTIDE SEQUENCE</scope>
    <source>
        <strain evidence="6">XHP0097</strain>
    </source>
</reference>
<protein>
    <submittedName>
        <fullName evidence="6">Helix-turn-helix transcriptional regulator</fullName>
    </submittedName>
</protein>
<evidence type="ECO:0000256" key="1">
    <source>
        <dbReference type="ARBA" id="ARBA00023015"/>
    </source>
</evidence>
<dbReference type="InterPro" id="IPR036388">
    <property type="entry name" value="WH-like_DNA-bd_sf"/>
</dbReference>
<dbReference type="InterPro" id="IPR036390">
    <property type="entry name" value="WH_DNA-bd_sf"/>
</dbReference>